<dbReference type="Pfam" id="PF13641">
    <property type="entry name" value="Glyco_tranf_2_3"/>
    <property type="match status" value="1"/>
</dbReference>
<gene>
    <name evidence="6" type="ORF">AAFF_G00383290</name>
</gene>
<dbReference type="Gene3D" id="2.130.10.10">
    <property type="entry name" value="YVTN repeat-like/Quinoprotein amine dehydrogenase"/>
    <property type="match status" value="3"/>
</dbReference>
<evidence type="ECO:0000313" key="7">
    <source>
        <dbReference type="Proteomes" id="UP001221898"/>
    </source>
</evidence>
<dbReference type="Gene3D" id="3.40.50.800">
    <property type="entry name" value="Anticodon-binding domain"/>
    <property type="match status" value="1"/>
</dbReference>
<dbReference type="SUPFAM" id="SSF52954">
    <property type="entry name" value="Class II aaRS ABD-related"/>
    <property type="match status" value="1"/>
</dbReference>
<dbReference type="EMBL" id="JAINUG010000007">
    <property type="protein sequence ID" value="KAJ8416307.1"/>
    <property type="molecule type" value="Genomic_DNA"/>
</dbReference>
<dbReference type="InterPro" id="IPR001680">
    <property type="entry name" value="WD40_rpt"/>
</dbReference>
<organism evidence="6 7">
    <name type="scientific">Aldrovandia affinis</name>
    <dbReference type="NCBI Taxonomy" id="143900"/>
    <lineage>
        <taxon>Eukaryota</taxon>
        <taxon>Metazoa</taxon>
        <taxon>Chordata</taxon>
        <taxon>Craniata</taxon>
        <taxon>Vertebrata</taxon>
        <taxon>Euteleostomi</taxon>
        <taxon>Actinopterygii</taxon>
        <taxon>Neopterygii</taxon>
        <taxon>Teleostei</taxon>
        <taxon>Notacanthiformes</taxon>
        <taxon>Halosauridae</taxon>
        <taxon>Aldrovandia</taxon>
    </lineage>
</organism>
<comment type="caution">
    <text evidence="6">The sequence shown here is derived from an EMBL/GenBank/DDBJ whole genome shotgun (WGS) entry which is preliminary data.</text>
</comment>
<dbReference type="InterPro" id="IPR036322">
    <property type="entry name" value="WD40_repeat_dom_sf"/>
</dbReference>
<feature type="compositionally biased region" description="Pro residues" evidence="3">
    <location>
        <begin position="1639"/>
        <end position="1648"/>
    </location>
</feature>
<keyword evidence="4" id="KW-1133">Transmembrane helix</keyword>
<dbReference type="GO" id="GO:0030213">
    <property type="term" value="P:hyaluronan biosynthetic process"/>
    <property type="evidence" value="ECO:0007669"/>
    <property type="project" value="TreeGrafter"/>
</dbReference>
<proteinExistence type="predicted"/>
<evidence type="ECO:0000256" key="3">
    <source>
        <dbReference type="SAM" id="MobiDB-lite"/>
    </source>
</evidence>
<dbReference type="GO" id="GO:0085029">
    <property type="term" value="P:extracellular matrix assembly"/>
    <property type="evidence" value="ECO:0007669"/>
    <property type="project" value="TreeGrafter"/>
</dbReference>
<dbReference type="GO" id="GO:0005886">
    <property type="term" value="C:plasma membrane"/>
    <property type="evidence" value="ECO:0007669"/>
    <property type="project" value="TreeGrafter"/>
</dbReference>
<dbReference type="GO" id="GO:0050501">
    <property type="term" value="F:hyaluronan synthase activity"/>
    <property type="evidence" value="ECO:0007669"/>
    <property type="project" value="TreeGrafter"/>
</dbReference>
<dbReference type="FunFam" id="2.130.10.10:FF:000441">
    <property type="entry name" value="U3 small nucleolar RNA-associated protein 4 homolog"/>
    <property type="match status" value="1"/>
</dbReference>
<keyword evidence="2 4" id="KW-0472">Membrane</keyword>
<feature type="transmembrane region" description="Helical" evidence="4">
    <location>
        <begin position="109"/>
        <end position="129"/>
    </location>
</feature>
<dbReference type="FunFam" id="2.130.10.10:FF:000638">
    <property type="entry name" value="U3 small nucleolar RNA-associated protein 4 homolog"/>
    <property type="match status" value="1"/>
</dbReference>
<dbReference type="InterPro" id="IPR029044">
    <property type="entry name" value="Nucleotide-diphossugar_trans"/>
</dbReference>
<dbReference type="Gene3D" id="3.90.550.10">
    <property type="entry name" value="Spore Coat Polysaccharide Biosynthesis Protein SpsA, Chain A"/>
    <property type="match status" value="1"/>
</dbReference>
<evidence type="ECO:0000256" key="2">
    <source>
        <dbReference type="ARBA" id="ARBA00023136"/>
    </source>
</evidence>
<evidence type="ECO:0000259" key="5">
    <source>
        <dbReference type="Pfam" id="PF12894"/>
    </source>
</evidence>
<dbReference type="SUPFAM" id="SSF53448">
    <property type="entry name" value="Nucleotide-diphospho-sugar transferases"/>
    <property type="match status" value="1"/>
</dbReference>
<comment type="subcellular location">
    <subcellularLocation>
        <location evidence="1">Membrane</location>
    </subcellularLocation>
</comment>
<name>A0AAD7X0T0_9TELE</name>
<feature type="region of interest" description="Disordered" evidence="3">
    <location>
        <begin position="1816"/>
        <end position="1855"/>
    </location>
</feature>
<dbReference type="InterPro" id="IPR024977">
    <property type="entry name" value="Apc4-like_WD40_dom"/>
</dbReference>
<dbReference type="PANTHER" id="PTHR22913:SF6">
    <property type="entry name" value="HYALURONAN SYNTHASE 3"/>
    <property type="match status" value="1"/>
</dbReference>
<dbReference type="InterPro" id="IPR015943">
    <property type="entry name" value="WD40/YVTN_repeat-like_dom_sf"/>
</dbReference>
<feature type="transmembrane region" description="Helical" evidence="4">
    <location>
        <begin position="71"/>
        <end position="94"/>
    </location>
</feature>
<dbReference type="CDD" id="cd06434">
    <property type="entry name" value="GT2_HAS"/>
    <property type="match status" value="1"/>
</dbReference>
<feature type="region of interest" description="Disordered" evidence="3">
    <location>
        <begin position="1611"/>
        <end position="1765"/>
    </location>
</feature>
<feature type="transmembrane region" description="Helical" evidence="4">
    <location>
        <begin position="460"/>
        <end position="481"/>
    </location>
</feature>
<feature type="compositionally biased region" description="Pro residues" evidence="3">
    <location>
        <begin position="1841"/>
        <end position="1855"/>
    </location>
</feature>
<feature type="compositionally biased region" description="Pro residues" evidence="3">
    <location>
        <begin position="1694"/>
        <end position="1721"/>
    </location>
</feature>
<evidence type="ECO:0000313" key="6">
    <source>
        <dbReference type="EMBL" id="KAJ8416307.1"/>
    </source>
</evidence>
<evidence type="ECO:0000256" key="1">
    <source>
        <dbReference type="ARBA" id="ARBA00004370"/>
    </source>
</evidence>
<reference evidence="6" key="1">
    <citation type="journal article" date="2023" name="Science">
        <title>Genome structures resolve the early diversification of teleost fishes.</title>
        <authorList>
            <person name="Parey E."/>
            <person name="Louis A."/>
            <person name="Montfort J."/>
            <person name="Bouchez O."/>
            <person name="Roques C."/>
            <person name="Iampietro C."/>
            <person name="Lluch J."/>
            <person name="Castinel A."/>
            <person name="Donnadieu C."/>
            <person name="Desvignes T."/>
            <person name="Floi Bucao C."/>
            <person name="Jouanno E."/>
            <person name="Wen M."/>
            <person name="Mejri S."/>
            <person name="Dirks R."/>
            <person name="Jansen H."/>
            <person name="Henkel C."/>
            <person name="Chen W.J."/>
            <person name="Zahm M."/>
            <person name="Cabau C."/>
            <person name="Klopp C."/>
            <person name="Thompson A.W."/>
            <person name="Robinson-Rechavi M."/>
            <person name="Braasch I."/>
            <person name="Lecointre G."/>
            <person name="Bobe J."/>
            <person name="Postlethwait J.H."/>
            <person name="Berthelot C."/>
            <person name="Roest Crollius H."/>
            <person name="Guiguen Y."/>
        </authorList>
    </citation>
    <scope>NUCLEOTIDE SEQUENCE</scope>
    <source>
        <strain evidence="6">NC1722</strain>
    </source>
</reference>
<accession>A0AAD7X0T0</accession>
<keyword evidence="7" id="KW-1185">Reference proteome</keyword>
<sequence length="1855" mass="207355">MCTQSGAASTQARDVHTEWCCLHASQRQAQWHGGKECSTLFSACSSEDAESLTPVALCLPRPGQMPSRCRTALHIVGTTLFAVVVLFGILLAYVTGYQFIHTEQHHLSFGLYGAILGLHLFLQSFFAFLEHRRMRRPTHPPARRSVALCIAAYQEDPDYLRKCLRSVRRLSCTSLKVVLVVDGNGPEDAYMMDIFREVMGAEQAGSVVWKGNYHSEGAWAEDAVRVARVVRGCRYSCIMQQWGGKREVMYTAFKALGDSVDYVQVCDSDTVLDPACTIEMLKILEEDPEVGGVGGDVQILNKYDSWISFLSSVRYWMAFNVERACQSYFGCVQCISGPLGMYRNVLLQRFLEPWYQQTFLGTKCSFGDDRHLTNRVLSLGYKTKFTARAQCLTETPTSYLRWLNQQTRWSKSYFREWLYNALWFHKHSLWMTYESVVTGFFPFFLVATVIQLFYRGRLWNILLFLLTVQLVGVVKAGYACFLRGSVVMIFMSLYSLLYMSSLLPAKIFALLTINQAGWGTSGRRKIVTNFIGAVPVTVWAGVLLGGVAYTIYCETQVELGQMEQALLVAGTALYACYWAALLALYLAILVLRPCASPGAKTHSLTGFPQTPAGSNTMLALLGLIPLWQAGVLLQDSKGLLQFHLLAVQDVMSHDEHRNALRTDTEVQGMELPVELTRRMGEFKVHRVRFFDYMPVGIRCMAFNSETERLALARLDGTVEIFNFADNYFQEKVIPGKDSRSVEAVCWVGERLFTAGLNGEITEYDLVNLRPKYSLDAFGGPIWTLACNAKGTHIAVGCEDGSVKLFEVAEKINFERNLDRQKGRVVSLSWHASGTLIAAGMLDMIRIFDVRTGHAVQRMLVDRGMAGQRSRECVVWSVVFLSDRVVVSGDSAGKVQVWDGNMGTLIRTHLVSKWDVLSLSVSQDESSLVAGTSEGTVVQFQFLSPTLGAGEQEWVRTRTFKPHTHDVRAVLHLQRAIVSGGMDTQLMVRPLLDMVGIKSHDTALRKIHFPHHSLVSCAGRAGLLLFQFPSHLELWRLGESDAHGCPGDSLPVRKKPEKLLQLKRKGEEQISCSALSCCGRWVAYSTVSSVRLFRLQCDNNHLSILKISRLPKVLSSAHQLCFSVDSSRLFAASSHSTVHVISLSQSECKYVHSFKPLSGCTEPVHLLAPSADGAWLATANRACEIHVYNLNTLKPHCTVPVYSSCPSAMAIHPTTNNLLMVHADQQIFEFSIAERRYTDWSRKLQREGLHPLWMERDTPITHVTYNPHNPVQFLLHDMYMFCIIDQTLPLPDQSTQFYNQLTLRSLSEVERPRHTHAFKICKKFQPLLSMCTLEDGALVVVERPLLDITAQLPAPIRKKKNVKPYRPFRRAPYPLREDRNEAQDELQSFEEALDQQHDYSAGTADYERFQHSLKAASKGFAPADKRNTLYQKFYTQIQEDYDKRTADCVLLSVSTQNMDYAKSIGHCLQERGLAMEMIYLQAESGLTRALQDVRSDGASLCILVEQTNVALSSCTVIIFSESLKIHRNMPKDQAMDFVLAEFGRVRAEREEKEPGEMAAKAAQLADDYLEREKQERHAVPLSTRHLLHLLGEGLHLYPEELGTLAEYVRSRQDQLQGPIPEDEDGSYPGRRKILPSGLGKPPPLLPTPSGPHTRDRPHPPNAGEHPSAPLLPTPGSYPKTKPPPLLSMQGRPGPTHGPPRPASAHGPPGPRGPPPVRGPPPWSTTLSEESQDGRAARSSATPRGGGSSPWPAEALRPPLRPSTQCQTSIVPAEPAALTPWHKLTAQERRSWASKSGERCEHSVFPQLAFRLRKKTSDWDEIPGPAPTALYGIRPHPLLTRPRPSPVLTPGPTPFTG</sequence>
<dbReference type="Pfam" id="PF12894">
    <property type="entry name" value="ANAPC4_WD40"/>
    <property type="match status" value="1"/>
</dbReference>
<dbReference type="SMART" id="SM00320">
    <property type="entry name" value="WD40"/>
    <property type="match status" value="10"/>
</dbReference>
<feature type="transmembrane region" description="Helical" evidence="4">
    <location>
        <begin position="533"/>
        <end position="553"/>
    </location>
</feature>
<dbReference type="Proteomes" id="UP001221898">
    <property type="component" value="Unassembled WGS sequence"/>
</dbReference>
<feature type="domain" description="Anaphase-promoting complex subunit 4-like WD40" evidence="5">
    <location>
        <begin position="793"/>
        <end position="875"/>
    </location>
</feature>
<protein>
    <recommendedName>
        <fullName evidence="5">Anaphase-promoting complex subunit 4-like WD40 domain-containing protein</fullName>
    </recommendedName>
</protein>
<evidence type="ECO:0000256" key="4">
    <source>
        <dbReference type="SAM" id="Phobius"/>
    </source>
</evidence>
<feature type="transmembrane region" description="Helical" evidence="4">
    <location>
        <begin position="436"/>
        <end position="454"/>
    </location>
</feature>
<dbReference type="PANTHER" id="PTHR22913">
    <property type="entry name" value="HYALURONAN SYNTHASE"/>
    <property type="match status" value="1"/>
</dbReference>
<dbReference type="SUPFAM" id="SSF50978">
    <property type="entry name" value="WD40 repeat-like"/>
    <property type="match status" value="2"/>
</dbReference>
<keyword evidence="4" id="KW-0812">Transmembrane</keyword>
<dbReference type="InterPro" id="IPR036621">
    <property type="entry name" value="Anticodon-bd_dom_sf"/>
</dbReference>
<feature type="transmembrane region" description="Helical" evidence="4">
    <location>
        <begin position="493"/>
        <end position="513"/>
    </location>
</feature>
<feature type="transmembrane region" description="Helical" evidence="4">
    <location>
        <begin position="565"/>
        <end position="591"/>
    </location>
</feature>